<evidence type="ECO:0000256" key="3">
    <source>
        <dbReference type="ARBA" id="ARBA00012483"/>
    </source>
</evidence>
<feature type="domain" description="ZZ-type" evidence="10">
    <location>
        <begin position="5"/>
        <end position="61"/>
    </location>
</feature>
<dbReference type="PROSITE" id="PS01357">
    <property type="entry name" value="ZF_ZZ_1"/>
    <property type="match status" value="1"/>
</dbReference>
<organism evidence="11 12">
    <name type="scientific">Ignelater luminosus</name>
    <name type="common">Cucubano</name>
    <name type="synonym">Pyrophorus luminosus</name>
    <dbReference type="NCBI Taxonomy" id="2038154"/>
    <lineage>
        <taxon>Eukaryota</taxon>
        <taxon>Metazoa</taxon>
        <taxon>Ecdysozoa</taxon>
        <taxon>Arthropoda</taxon>
        <taxon>Hexapoda</taxon>
        <taxon>Insecta</taxon>
        <taxon>Pterygota</taxon>
        <taxon>Neoptera</taxon>
        <taxon>Endopterygota</taxon>
        <taxon>Coleoptera</taxon>
        <taxon>Polyphaga</taxon>
        <taxon>Elateriformia</taxon>
        <taxon>Elateroidea</taxon>
        <taxon>Elateridae</taxon>
        <taxon>Agrypninae</taxon>
        <taxon>Pyrophorini</taxon>
        <taxon>Ignelater</taxon>
    </lineage>
</organism>
<dbReference type="GO" id="GO:0061630">
    <property type="term" value="F:ubiquitin protein ligase activity"/>
    <property type="evidence" value="ECO:0007669"/>
    <property type="project" value="UniProtKB-EC"/>
</dbReference>
<dbReference type="PROSITE" id="PS50135">
    <property type="entry name" value="ZF_ZZ_2"/>
    <property type="match status" value="1"/>
</dbReference>
<gene>
    <name evidence="11" type="ORF">ILUMI_07036</name>
</gene>
<evidence type="ECO:0000256" key="4">
    <source>
        <dbReference type="ARBA" id="ARBA00022679"/>
    </source>
</evidence>
<reference evidence="11" key="1">
    <citation type="submission" date="2019-08" db="EMBL/GenBank/DDBJ databases">
        <title>The genome of the North American firefly Photinus pyralis.</title>
        <authorList>
            <consortium name="Photinus pyralis genome working group"/>
            <person name="Fallon T.R."/>
            <person name="Sander Lower S.E."/>
            <person name="Weng J.-K."/>
        </authorList>
    </citation>
    <scope>NUCLEOTIDE SEQUENCE</scope>
    <source>
        <strain evidence="11">TRF0915ILg1</strain>
        <tissue evidence="11">Whole body</tissue>
    </source>
</reference>
<evidence type="ECO:0000256" key="5">
    <source>
        <dbReference type="ARBA" id="ARBA00022723"/>
    </source>
</evidence>
<keyword evidence="7" id="KW-0862">Zinc</keyword>
<dbReference type="GO" id="GO:0005886">
    <property type="term" value="C:plasma membrane"/>
    <property type="evidence" value="ECO:0007669"/>
    <property type="project" value="TreeGrafter"/>
</dbReference>
<keyword evidence="5" id="KW-0479">Metal-binding</keyword>
<accession>A0A8K0GES5</accession>
<comment type="similarity">
    <text evidence="2">Belongs to the KCMF1 family.</text>
</comment>
<dbReference type="PANTHER" id="PTHR12268">
    <property type="entry name" value="E3 UBIQUITIN-PROTEIN LIGASE KCMF1"/>
    <property type="match status" value="1"/>
</dbReference>
<feature type="region of interest" description="Disordered" evidence="9">
    <location>
        <begin position="323"/>
        <end position="355"/>
    </location>
</feature>
<dbReference type="GO" id="GO:0099536">
    <property type="term" value="P:synaptic signaling"/>
    <property type="evidence" value="ECO:0007669"/>
    <property type="project" value="TreeGrafter"/>
</dbReference>
<evidence type="ECO:0000259" key="10">
    <source>
        <dbReference type="PROSITE" id="PS50135"/>
    </source>
</evidence>
<dbReference type="GO" id="GO:0045202">
    <property type="term" value="C:synapse"/>
    <property type="evidence" value="ECO:0007669"/>
    <property type="project" value="GOC"/>
</dbReference>
<keyword evidence="4" id="KW-0808">Transferase</keyword>
<evidence type="ECO:0000256" key="1">
    <source>
        <dbReference type="ARBA" id="ARBA00000900"/>
    </source>
</evidence>
<dbReference type="GO" id="GO:0023051">
    <property type="term" value="P:regulation of signaling"/>
    <property type="evidence" value="ECO:0007669"/>
    <property type="project" value="UniProtKB-ARBA"/>
</dbReference>
<protein>
    <recommendedName>
        <fullName evidence="3">RING-type E3 ubiquitin transferase</fullName>
        <ecNumber evidence="3">2.3.2.27</ecNumber>
    </recommendedName>
</protein>
<dbReference type="SUPFAM" id="SSF57850">
    <property type="entry name" value="RING/U-box"/>
    <property type="match status" value="1"/>
</dbReference>
<keyword evidence="12" id="KW-1185">Reference proteome</keyword>
<sequence length="355" mass="40078">MNHHHEGVSCDSCLQSSFRGKRYKCLLCYDFDLCSTCYEAGITKQQHNADHPMQCILPRADIELYYGGETLLNSDQPQSFTCPYCCHMGFTLLTLIEHVSRNHSDNPFEVICPVCVTVPGGDPNRMTDDLTRHLTLDHRSAARDVIPLLDEGIAIRVHDARRVPHPSFRGRTRPRRANMQFNPGTLAARTLRDPVDPIAELLSHLSGVRRSVSNTNSGAFQQFQMQWQLDRHVHATRQHLERLSQHQARCHSVERKTLSNGDSSASPSISAVQSSSKTTPRPSISSNFLLPKAIEELSVQTSEDTQINRRQFVQELTLSTLAKPGQTLMNKDGRKRKHPQSPFKGGNEFVKKEFN</sequence>
<feature type="region of interest" description="Disordered" evidence="9">
    <location>
        <begin position="239"/>
        <end position="285"/>
    </location>
</feature>
<evidence type="ECO:0000256" key="8">
    <source>
        <dbReference type="PROSITE-ProRule" id="PRU00228"/>
    </source>
</evidence>
<comment type="catalytic activity">
    <reaction evidence="1">
        <text>S-ubiquitinyl-[E2 ubiquitin-conjugating enzyme]-L-cysteine + [acceptor protein]-L-lysine = [E2 ubiquitin-conjugating enzyme]-L-cysteine + N(6)-ubiquitinyl-[acceptor protein]-L-lysine.</text>
        <dbReference type="EC" id="2.3.2.27"/>
    </reaction>
</comment>
<name>A0A8K0GES5_IGNLU</name>
<dbReference type="Gene3D" id="3.30.60.90">
    <property type="match status" value="1"/>
</dbReference>
<dbReference type="PANTHER" id="PTHR12268:SF13">
    <property type="entry name" value="E3 UBIQUITIN-PROTEIN LIGASE KCMF1"/>
    <property type="match status" value="1"/>
</dbReference>
<evidence type="ECO:0000256" key="2">
    <source>
        <dbReference type="ARBA" id="ARBA00010938"/>
    </source>
</evidence>
<dbReference type="CDD" id="cd02338">
    <property type="entry name" value="ZZ_PCMF_like"/>
    <property type="match status" value="1"/>
</dbReference>
<proteinExistence type="inferred from homology"/>
<dbReference type="GO" id="GO:0010646">
    <property type="term" value="P:regulation of cell communication"/>
    <property type="evidence" value="ECO:0007669"/>
    <property type="project" value="UniProtKB-ARBA"/>
</dbReference>
<dbReference type="InterPro" id="IPR050774">
    <property type="entry name" value="KCMF1/Dystrophin"/>
</dbReference>
<evidence type="ECO:0000256" key="7">
    <source>
        <dbReference type="ARBA" id="ARBA00022833"/>
    </source>
</evidence>
<dbReference type="OrthoDB" id="7873042at2759"/>
<dbReference type="EC" id="2.3.2.27" evidence="3"/>
<dbReference type="Proteomes" id="UP000801492">
    <property type="component" value="Unassembled WGS sequence"/>
</dbReference>
<keyword evidence="6 8" id="KW-0863">Zinc-finger</keyword>
<dbReference type="Pfam" id="PF05605">
    <property type="entry name" value="zf-Di19"/>
    <property type="match status" value="1"/>
</dbReference>
<dbReference type="SMART" id="SM00291">
    <property type="entry name" value="ZnF_ZZ"/>
    <property type="match status" value="1"/>
</dbReference>
<dbReference type="Pfam" id="PF00569">
    <property type="entry name" value="ZZ"/>
    <property type="match status" value="1"/>
</dbReference>
<dbReference type="InterPro" id="IPR008598">
    <property type="entry name" value="Di19_Zn-bd"/>
</dbReference>
<feature type="compositionally biased region" description="Low complexity" evidence="9">
    <location>
        <begin position="259"/>
        <end position="276"/>
    </location>
</feature>
<dbReference type="EMBL" id="VTPC01003032">
    <property type="protein sequence ID" value="KAF2899142.1"/>
    <property type="molecule type" value="Genomic_DNA"/>
</dbReference>
<evidence type="ECO:0000313" key="11">
    <source>
        <dbReference type="EMBL" id="KAF2899142.1"/>
    </source>
</evidence>
<dbReference type="InterPro" id="IPR000433">
    <property type="entry name" value="Znf_ZZ"/>
</dbReference>
<comment type="caution">
    <text evidence="11">The sequence shown here is derived from an EMBL/GenBank/DDBJ whole genome shotgun (WGS) entry which is preliminary data.</text>
</comment>
<evidence type="ECO:0000256" key="9">
    <source>
        <dbReference type="SAM" id="MobiDB-lite"/>
    </source>
</evidence>
<dbReference type="GO" id="GO:0008270">
    <property type="term" value="F:zinc ion binding"/>
    <property type="evidence" value="ECO:0007669"/>
    <property type="project" value="UniProtKB-KW"/>
</dbReference>
<dbReference type="InterPro" id="IPR043145">
    <property type="entry name" value="Znf_ZZ_sf"/>
</dbReference>
<evidence type="ECO:0000256" key="6">
    <source>
        <dbReference type="ARBA" id="ARBA00022771"/>
    </source>
</evidence>
<evidence type="ECO:0000313" key="12">
    <source>
        <dbReference type="Proteomes" id="UP000801492"/>
    </source>
</evidence>
<dbReference type="AlphaFoldDB" id="A0A8K0GES5"/>